<evidence type="ECO:0000259" key="1">
    <source>
        <dbReference type="Pfam" id="PF15257"/>
    </source>
</evidence>
<organism evidence="2 3">
    <name type="scientific">Adineta steineri</name>
    <dbReference type="NCBI Taxonomy" id="433720"/>
    <lineage>
        <taxon>Eukaryota</taxon>
        <taxon>Metazoa</taxon>
        <taxon>Spiralia</taxon>
        <taxon>Gnathifera</taxon>
        <taxon>Rotifera</taxon>
        <taxon>Eurotatoria</taxon>
        <taxon>Bdelloidea</taxon>
        <taxon>Adinetida</taxon>
        <taxon>Adinetidae</taxon>
        <taxon>Adineta</taxon>
    </lineage>
</organism>
<evidence type="ECO:0000313" key="2">
    <source>
        <dbReference type="EMBL" id="CAF4400214.1"/>
    </source>
</evidence>
<comment type="caution">
    <text evidence="2">The sequence shown here is derived from an EMBL/GenBank/DDBJ whole genome shotgun (WGS) entry which is preliminary data.</text>
</comment>
<protein>
    <recommendedName>
        <fullName evidence="1">DUF4590 domain-containing protein</fullName>
    </recommendedName>
</protein>
<evidence type="ECO:0000313" key="3">
    <source>
        <dbReference type="Proteomes" id="UP000663868"/>
    </source>
</evidence>
<gene>
    <name evidence="2" type="ORF">KXQ929_LOCUS50978</name>
</gene>
<feature type="domain" description="DUF4590" evidence="1">
    <location>
        <begin position="40"/>
        <end position="125"/>
    </location>
</feature>
<dbReference type="Pfam" id="PF15257">
    <property type="entry name" value="DUF4590"/>
    <property type="match status" value="1"/>
</dbReference>
<dbReference type="EMBL" id="CAJOBB010024377">
    <property type="protein sequence ID" value="CAF4400214.1"/>
    <property type="molecule type" value="Genomic_DNA"/>
</dbReference>
<dbReference type="AlphaFoldDB" id="A0A820P315"/>
<dbReference type="InterPro" id="IPR048257">
    <property type="entry name" value="DUF4590"/>
</dbReference>
<reference evidence="2" key="1">
    <citation type="submission" date="2021-02" db="EMBL/GenBank/DDBJ databases">
        <authorList>
            <person name="Nowell W R."/>
        </authorList>
    </citation>
    <scope>NUCLEOTIDE SEQUENCE</scope>
</reference>
<name>A0A820P315_9BILA</name>
<accession>A0A820P315</accession>
<proteinExistence type="predicted"/>
<sequence length="126" mass="14222">MTTSNNNPPINIFNNACAITMLYLGPPMIKSNGPYRFKAHADEVLISQSYTTMGTKSVFKGCLKPNDEFTFKSSRLTDRHFAMTIYINGIIDQRIFICCEYGFVNQSHFHTKRNSCQLQSITGGIP</sequence>
<feature type="non-terminal residue" evidence="2">
    <location>
        <position position="1"/>
    </location>
</feature>
<dbReference type="Proteomes" id="UP000663868">
    <property type="component" value="Unassembled WGS sequence"/>
</dbReference>